<protein>
    <submittedName>
        <fullName evidence="6">Peptidase M24</fullName>
    </submittedName>
</protein>
<dbReference type="PROSITE" id="PS00491">
    <property type="entry name" value="PROLINE_PEPTIDASE"/>
    <property type="match status" value="1"/>
</dbReference>
<dbReference type="Gene3D" id="3.40.350.10">
    <property type="entry name" value="Creatinase/prolidase N-terminal domain"/>
    <property type="match status" value="1"/>
</dbReference>
<evidence type="ECO:0000259" key="4">
    <source>
        <dbReference type="Pfam" id="PF00557"/>
    </source>
</evidence>
<dbReference type="GO" id="GO:0016787">
    <property type="term" value="F:hydrolase activity"/>
    <property type="evidence" value="ECO:0007669"/>
    <property type="project" value="UniProtKB-KW"/>
</dbReference>
<dbReference type="InterPro" id="IPR000994">
    <property type="entry name" value="Pept_M24"/>
</dbReference>
<evidence type="ECO:0000256" key="2">
    <source>
        <dbReference type="ARBA" id="ARBA00022801"/>
    </source>
</evidence>
<evidence type="ECO:0000259" key="5">
    <source>
        <dbReference type="Pfam" id="PF01321"/>
    </source>
</evidence>
<dbReference type="SUPFAM" id="SSF55920">
    <property type="entry name" value="Creatinase/aminopeptidase"/>
    <property type="match status" value="1"/>
</dbReference>
<evidence type="ECO:0000256" key="3">
    <source>
        <dbReference type="RuleBase" id="RU000590"/>
    </source>
</evidence>
<dbReference type="EMBL" id="LBSJ01000002">
    <property type="protein sequence ID" value="KKQ16344.1"/>
    <property type="molecule type" value="Genomic_DNA"/>
</dbReference>
<gene>
    <name evidence="6" type="ORF">US28_C0002G0011</name>
</gene>
<organism evidence="6 7">
    <name type="scientific">Candidatus Daviesbacteria bacterium GW2011_GWA1_36_8</name>
    <dbReference type="NCBI Taxonomy" id="1618417"/>
    <lineage>
        <taxon>Bacteria</taxon>
        <taxon>Candidatus Daviesiibacteriota</taxon>
    </lineage>
</organism>
<dbReference type="Pfam" id="PF00557">
    <property type="entry name" value="Peptidase_M24"/>
    <property type="match status" value="1"/>
</dbReference>
<evidence type="ECO:0000313" key="7">
    <source>
        <dbReference type="Proteomes" id="UP000034448"/>
    </source>
</evidence>
<dbReference type="InterPro" id="IPR029149">
    <property type="entry name" value="Creatin/AminoP/Spt16_N"/>
</dbReference>
<evidence type="ECO:0000256" key="1">
    <source>
        <dbReference type="ARBA" id="ARBA00022723"/>
    </source>
</evidence>
<dbReference type="InterPro" id="IPR050659">
    <property type="entry name" value="Peptidase_M24B"/>
</dbReference>
<proteinExistence type="inferred from homology"/>
<dbReference type="GO" id="GO:0046872">
    <property type="term" value="F:metal ion binding"/>
    <property type="evidence" value="ECO:0007669"/>
    <property type="project" value="UniProtKB-KW"/>
</dbReference>
<dbReference type="PANTHER" id="PTHR46112">
    <property type="entry name" value="AMINOPEPTIDASE"/>
    <property type="match status" value="1"/>
</dbReference>
<keyword evidence="1 3" id="KW-0479">Metal-binding</keyword>
<evidence type="ECO:0000313" key="6">
    <source>
        <dbReference type="EMBL" id="KKQ16344.1"/>
    </source>
</evidence>
<reference evidence="6 7" key="1">
    <citation type="journal article" date="2015" name="Nature">
        <title>rRNA introns, odd ribosomes, and small enigmatic genomes across a large radiation of phyla.</title>
        <authorList>
            <person name="Brown C.T."/>
            <person name="Hug L.A."/>
            <person name="Thomas B.C."/>
            <person name="Sharon I."/>
            <person name="Castelle C.J."/>
            <person name="Singh A."/>
            <person name="Wilkins M.J."/>
            <person name="Williams K.H."/>
            <person name="Banfield J.F."/>
        </authorList>
    </citation>
    <scope>NUCLEOTIDE SEQUENCE [LARGE SCALE GENOMIC DNA]</scope>
</reference>
<dbReference type="AlphaFoldDB" id="A0A0G0HWB7"/>
<keyword evidence="2" id="KW-0378">Hydrolase</keyword>
<dbReference type="SUPFAM" id="SSF53092">
    <property type="entry name" value="Creatinase/prolidase N-terminal domain"/>
    <property type="match status" value="1"/>
</dbReference>
<comment type="similarity">
    <text evidence="3">Belongs to the peptidase M24B family.</text>
</comment>
<feature type="domain" description="Peptidase M24" evidence="4">
    <location>
        <begin position="140"/>
        <end position="359"/>
    </location>
</feature>
<dbReference type="Proteomes" id="UP000034448">
    <property type="component" value="Unassembled WGS sequence"/>
</dbReference>
<accession>A0A0G0HWB7</accession>
<sequence length="379" mass="43023">MYLDRLNNLKKLIEKEKVGGVLVSSVANITYLIGYANFSKEERDCYLLVSQKEQMLVTHSLLALELKGIDHGFKVMELTARSKFKNIFLSFIKRHSIKKLGIEEEDLRVSEFKRFSGFFKNLVGINLEELRILKEEDEEEKIKKACEIGDLAFENVLQKLKVGVSEKEIAWELEKFVRGEGAELSFRSIVAFGKNSAIPHHQTDNTKLEKDQFVLMDFGVKYKNYCSDMTRTVIYGSASKKQKEIYEVVKGAQEKAVGFVRLHSGSAVSDENKKIKIIKLADVDKAAREFILKSGYSSIPHSLGHGIGIEVHERPHVSPRSSEILEKGMVFSIEPGIYLPAGRHGIEDFGGVRIEDLFYFDGKSLVELTHSKKELIELK</sequence>
<dbReference type="Gene3D" id="3.90.230.10">
    <property type="entry name" value="Creatinase/methionine aminopeptidase superfamily"/>
    <property type="match status" value="1"/>
</dbReference>
<comment type="caution">
    <text evidence="6">The sequence shown here is derived from an EMBL/GenBank/DDBJ whole genome shotgun (WGS) entry which is preliminary data.</text>
</comment>
<dbReference type="PANTHER" id="PTHR46112:SF2">
    <property type="entry name" value="XAA-PRO AMINOPEPTIDASE P-RELATED"/>
    <property type="match status" value="1"/>
</dbReference>
<dbReference type="InterPro" id="IPR000587">
    <property type="entry name" value="Creatinase_N"/>
</dbReference>
<dbReference type="InterPro" id="IPR036005">
    <property type="entry name" value="Creatinase/aminopeptidase-like"/>
</dbReference>
<dbReference type="InterPro" id="IPR001131">
    <property type="entry name" value="Peptidase_M24B_aminopep-P_CS"/>
</dbReference>
<dbReference type="Pfam" id="PF01321">
    <property type="entry name" value="Creatinase_N"/>
    <property type="match status" value="1"/>
</dbReference>
<feature type="domain" description="Creatinase N-terminal" evidence="5">
    <location>
        <begin position="5"/>
        <end position="123"/>
    </location>
</feature>
<dbReference type="PATRIC" id="fig|1618417.4.peg.54"/>
<name>A0A0G0HWB7_9BACT</name>